<evidence type="ECO:0000313" key="1">
    <source>
        <dbReference type="EMBL" id="KAK7321474.1"/>
    </source>
</evidence>
<dbReference type="EMBL" id="JAYMYQ010000007">
    <property type="protein sequence ID" value="KAK7321474.1"/>
    <property type="molecule type" value="Genomic_DNA"/>
</dbReference>
<evidence type="ECO:0000313" key="2">
    <source>
        <dbReference type="Proteomes" id="UP001367508"/>
    </source>
</evidence>
<protein>
    <submittedName>
        <fullName evidence="1">Uncharacterized protein</fullName>
    </submittedName>
</protein>
<proteinExistence type="predicted"/>
<gene>
    <name evidence="1" type="ORF">VNO77_32155</name>
</gene>
<dbReference type="AlphaFoldDB" id="A0AAN9KT41"/>
<sequence>MESIPQLFLAATASQSHSNTVSEENKCKKIQNWLVAAGTGDVEVQNQVYQLTFNIQDLYNVCTKHAYSMEVTKGKKVPGEPGEDSQFSIVSYMGSDSVVMNPKLVTG</sequence>
<accession>A0AAN9KT41</accession>
<name>A0AAN9KT41_CANGL</name>
<reference evidence="1 2" key="1">
    <citation type="submission" date="2024-01" db="EMBL/GenBank/DDBJ databases">
        <title>The genomes of 5 underutilized Papilionoideae crops provide insights into root nodulation and disease resistanc.</title>
        <authorList>
            <person name="Jiang F."/>
        </authorList>
    </citation>
    <scope>NUCLEOTIDE SEQUENCE [LARGE SCALE GENOMIC DNA]</scope>
    <source>
        <strain evidence="1">LVBAO_FW01</strain>
        <tissue evidence="1">Leaves</tissue>
    </source>
</reference>
<comment type="caution">
    <text evidence="1">The sequence shown here is derived from an EMBL/GenBank/DDBJ whole genome shotgun (WGS) entry which is preliminary data.</text>
</comment>
<organism evidence="1 2">
    <name type="scientific">Canavalia gladiata</name>
    <name type="common">Sword bean</name>
    <name type="synonym">Dolichos gladiatus</name>
    <dbReference type="NCBI Taxonomy" id="3824"/>
    <lineage>
        <taxon>Eukaryota</taxon>
        <taxon>Viridiplantae</taxon>
        <taxon>Streptophyta</taxon>
        <taxon>Embryophyta</taxon>
        <taxon>Tracheophyta</taxon>
        <taxon>Spermatophyta</taxon>
        <taxon>Magnoliopsida</taxon>
        <taxon>eudicotyledons</taxon>
        <taxon>Gunneridae</taxon>
        <taxon>Pentapetalae</taxon>
        <taxon>rosids</taxon>
        <taxon>fabids</taxon>
        <taxon>Fabales</taxon>
        <taxon>Fabaceae</taxon>
        <taxon>Papilionoideae</taxon>
        <taxon>50 kb inversion clade</taxon>
        <taxon>NPAAA clade</taxon>
        <taxon>indigoferoid/millettioid clade</taxon>
        <taxon>Phaseoleae</taxon>
        <taxon>Canavalia</taxon>
    </lineage>
</organism>
<dbReference type="Proteomes" id="UP001367508">
    <property type="component" value="Unassembled WGS sequence"/>
</dbReference>
<keyword evidence="2" id="KW-1185">Reference proteome</keyword>